<dbReference type="InterPro" id="IPR000555">
    <property type="entry name" value="JAMM/MPN+_dom"/>
</dbReference>
<comment type="subcellular location">
    <subcellularLocation>
        <location evidence="4">Cytoplasm</location>
    </subcellularLocation>
</comment>
<dbReference type="Pfam" id="PF01398">
    <property type="entry name" value="JAB"/>
    <property type="match status" value="1"/>
</dbReference>
<sequence>MTSNGSTITKDGLSNVNVTAALDVEGNVPLESVQLDGLVVLKIIKHCREFFPSPVTGQLLGLDVNGVLEVTNCFPFPGSKPDDENEIVDGARYQVDMMRCLRDVNVDHNTVGWYQSTYLGSFVTHKLIETQYNYQQTFNNKSVVIVHDVSRSTHGNLSLRAFRFTQAFMEAQKDGKFTTESLIKNKLTFSTIFEELPITIKNSHLVTALLHSLDDYEHVIPKASSLDKETVVGPLTPNFDTLELSLDPYIEKNLEFLLEAVEEHSQEQSNFAFWQRSVVREQTKMQAALQKRVCILTILYFITFHSSKFNDFVHFKKKQENTHRISSGQEPLPEEDIIKSFKFPPEPSRLDSLLITSQINNYCKQLNQYAGPTLGKLFVAGEFQK</sequence>
<keyword evidence="7" id="KW-1185">Reference proteome</keyword>
<proteinExistence type="inferred from homology"/>
<keyword evidence="2 4" id="KW-0396">Initiation factor</keyword>
<dbReference type="GO" id="GO:0008237">
    <property type="term" value="F:metallopeptidase activity"/>
    <property type="evidence" value="ECO:0007669"/>
    <property type="project" value="InterPro"/>
</dbReference>
<dbReference type="PANTHER" id="PTHR10410">
    <property type="entry name" value="EUKARYOTIC TRANSLATION INITIATION FACTOR 3 -RELATED"/>
    <property type="match status" value="1"/>
</dbReference>
<evidence type="ECO:0000313" key="7">
    <source>
        <dbReference type="Proteomes" id="UP000789396"/>
    </source>
</evidence>
<protein>
    <recommendedName>
        <fullName evidence="4">Eukaryotic translation initiation factor 3 subunit H</fullName>
        <shortName evidence="4">eIF3h</shortName>
    </recommendedName>
</protein>
<feature type="domain" description="MPN" evidence="5">
    <location>
        <begin position="33"/>
        <end position="168"/>
    </location>
</feature>
<dbReference type="GO" id="GO:0033290">
    <property type="term" value="C:eukaryotic 48S preinitiation complex"/>
    <property type="evidence" value="ECO:0007669"/>
    <property type="project" value="UniProtKB-UniRule"/>
</dbReference>
<dbReference type="PROSITE" id="PS50249">
    <property type="entry name" value="MPN"/>
    <property type="match status" value="1"/>
</dbReference>
<evidence type="ECO:0000259" key="5">
    <source>
        <dbReference type="PROSITE" id="PS50249"/>
    </source>
</evidence>
<dbReference type="Proteomes" id="UP000789396">
    <property type="component" value="Unassembled WGS sequence"/>
</dbReference>
<evidence type="ECO:0000256" key="1">
    <source>
        <dbReference type="ARBA" id="ARBA00022490"/>
    </source>
</evidence>
<keyword evidence="1 4" id="KW-0963">Cytoplasm</keyword>
<dbReference type="CDD" id="cd08065">
    <property type="entry name" value="MPN_eIF3h"/>
    <property type="match status" value="1"/>
</dbReference>
<dbReference type="InterPro" id="IPR050242">
    <property type="entry name" value="JAMM_MPN+_peptidase_M67A"/>
</dbReference>
<organism evidence="6 7">
    <name type="scientific">Racocetra fulgida</name>
    <dbReference type="NCBI Taxonomy" id="60492"/>
    <lineage>
        <taxon>Eukaryota</taxon>
        <taxon>Fungi</taxon>
        <taxon>Fungi incertae sedis</taxon>
        <taxon>Mucoromycota</taxon>
        <taxon>Glomeromycotina</taxon>
        <taxon>Glomeromycetes</taxon>
        <taxon>Diversisporales</taxon>
        <taxon>Gigasporaceae</taxon>
        <taxon>Racocetra</taxon>
    </lineage>
</organism>
<dbReference type="InterPro" id="IPR027524">
    <property type="entry name" value="eIF3h"/>
</dbReference>
<dbReference type="EMBL" id="CAJVPZ010003121">
    <property type="protein sequence ID" value="CAG8525153.1"/>
    <property type="molecule type" value="Genomic_DNA"/>
</dbReference>
<comment type="caution">
    <text evidence="6">The sequence shown here is derived from an EMBL/GenBank/DDBJ whole genome shotgun (WGS) entry which is preliminary data.</text>
</comment>
<keyword evidence="3 4" id="KW-0648">Protein biosynthesis</keyword>
<dbReference type="Gene3D" id="3.40.140.10">
    <property type="entry name" value="Cytidine Deaminase, domain 2"/>
    <property type="match status" value="1"/>
</dbReference>
<comment type="subunit">
    <text evidence="4">Component of the eukaryotic translation initiation factor 3 (eIF-3) complex.</text>
</comment>
<evidence type="ECO:0000256" key="2">
    <source>
        <dbReference type="ARBA" id="ARBA00022540"/>
    </source>
</evidence>
<dbReference type="InterPro" id="IPR037518">
    <property type="entry name" value="MPN"/>
</dbReference>
<dbReference type="GO" id="GO:0016282">
    <property type="term" value="C:eukaryotic 43S preinitiation complex"/>
    <property type="evidence" value="ECO:0007669"/>
    <property type="project" value="UniProtKB-UniRule"/>
</dbReference>
<dbReference type="AlphaFoldDB" id="A0A9N9FCY4"/>
<accession>A0A9N9FCY4</accession>
<dbReference type="SMART" id="SM00232">
    <property type="entry name" value="JAB_MPN"/>
    <property type="match status" value="1"/>
</dbReference>
<dbReference type="InterPro" id="IPR045810">
    <property type="entry name" value="eIF3h_C"/>
</dbReference>
<reference evidence="6" key="1">
    <citation type="submission" date="2021-06" db="EMBL/GenBank/DDBJ databases">
        <authorList>
            <person name="Kallberg Y."/>
            <person name="Tangrot J."/>
            <person name="Rosling A."/>
        </authorList>
    </citation>
    <scope>NUCLEOTIDE SEQUENCE</scope>
    <source>
        <strain evidence="6">IN212</strain>
    </source>
</reference>
<evidence type="ECO:0000256" key="4">
    <source>
        <dbReference type="HAMAP-Rule" id="MF_03007"/>
    </source>
</evidence>
<dbReference type="Pfam" id="PF19445">
    <property type="entry name" value="eIF3h_C"/>
    <property type="match status" value="2"/>
</dbReference>
<gene>
    <name evidence="6" type="ORF">RFULGI_LOCUS3536</name>
</gene>
<evidence type="ECO:0000313" key="6">
    <source>
        <dbReference type="EMBL" id="CAG8525153.1"/>
    </source>
</evidence>
<comment type="similarity">
    <text evidence="4">Belongs to the eIF-3 subunit H family.</text>
</comment>
<comment type="function">
    <text evidence="4">Component of the eukaryotic translation initiation factor 3 (eIF-3) complex, which is involved in protein synthesis of a specialized repertoire of mRNAs and, together with other initiation factors, stimulates binding of mRNA and methionyl-tRNAi to the 40S ribosome. The eIF-3 complex specifically targets and initiates translation of a subset of mRNAs involved in cell proliferation.</text>
</comment>
<name>A0A9N9FCY4_9GLOM</name>
<dbReference type="GO" id="GO:0003743">
    <property type="term" value="F:translation initiation factor activity"/>
    <property type="evidence" value="ECO:0007669"/>
    <property type="project" value="UniProtKB-UniRule"/>
</dbReference>
<dbReference type="GO" id="GO:0001732">
    <property type="term" value="P:formation of cytoplasmic translation initiation complex"/>
    <property type="evidence" value="ECO:0007669"/>
    <property type="project" value="UniProtKB-UniRule"/>
</dbReference>
<evidence type="ECO:0000256" key="3">
    <source>
        <dbReference type="ARBA" id="ARBA00022917"/>
    </source>
</evidence>
<dbReference type="GO" id="GO:0005852">
    <property type="term" value="C:eukaryotic translation initiation factor 3 complex"/>
    <property type="evidence" value="ECO:0007669"/>
    <property type="project" value="UniProtKB-UniRule"/>
</dbReference>
<dbReference type="OrthoDB" id="10265695at2759"/>
<dbReference type="HAMAP" id="MF_03007">
    <property type="entry name" value="eIF3h"/>
    <property type="match status" value="1"/>
</dbReference>